<reference evidence="1" key="2">
    <citation type="submission" date="2023-06" db="EMBL/GenBank/DDBJ databases">
        <authorList>
            <person name="Swenson N.G."/>
            <person name="Wegrzyn J.L."/>
            <person name="Mcevoy S.L."/>
        </authorList>
    </citation>
    <scope>NUCLEOTIDE SEQUENCE</scope>
    <source>
        <strain evidence="1">NS2018</strain>
        <tissue evidence="1">Leaf</tissue>
    </source>
</reference>
<organism evidence="1 2">
    <name type="scientific">Acer saccharum</name>
    <name type="common">Sugar maple</name>
    <dbReference type="NCBI Taxonomy" id="4024"/>
    <lineage>
        <taxon>Eukaryota</taxon>
        <taxon>Viridiplantae</taxon>
        <taxon>Streptophyta</taxon>
        <taxon>Embryophyta</taxon>
        <taxon>Tracheophyta</taxon>
        <taxon>Spermatophyta</taxon>
        <taxon>Magnoliopsida</taxon>
        <taxon>eudicotyledons</taxon>
        <taxon>Gunneridae</taxon>
        <taxon>Pentapetalae</taxon>
        <taxon>rosids</taxon>
        <taxon>malvids</taxon>
        <taxon>Sapindales</taxon>
        <taxon>Sapindaceae</taxon>
        <taxon>Hippocastanoideae</taxon>
        <taxon>Acereae</taxon>
        <taxon>Acer</taxon>
    </lineage>
</organism>
<reference evidence="1" key="1">
    <citation type="journal article" date="2022" name="Plant J.">
        <title>Strategies of tolerance reflected in two North American maple genomes.</title>
        <authorList>
            <person name="McEvoy S.L."/>
            <person name="Sezen U.U."/>
            <person name="Trouern-Trend A."/>
            <person name="McMahon S.M."/>
            <person name="Schaberg P.G."/>
            <person name="Yang J."/>
            <person name="Wegrzyn J.L."/>
            <person name="Swenson N.G."/>
        </authorList>
    </citation>
    <scope>NUCLEOTIDE SEQUENCE</scope>
    <source>
        <strain evidence="1">NS2018</strain>
    </source>
</reference>
<dbReference type="EMBL" id="JAUESC010000387">
    <property type="protein sequence ID" value="KAK0573950.1"/>
    <property type="molecule type" value="Genomic_DNA"/>
</dbReference>
<proteinExistence type="predicted"/>
<evidence type="ECO:0008006" key="3">
    <source>
        <dbReference type="Google" id="ProtNLM"/>
    </source>
</evidence>
<comment type="caution">
    <text evidence="1">The sequence shown here is derived from an EMBL/GenBank/DDBJ whole genome shotgun (WGS) entry which is preliminary data.</text>
</comment>
<protein>
    <recommendedName>
        <fullName evidence="3">Protein BPS1, chloroplastic</fullName>
    </recommendedName>
</protein>
<evidence type="ECO:0000313" key="1">
    <source>
        <dbReference type="EMBL" id="KAK0573950.1"/>
    </source>
</evidence>
<dbReference type="Proteomes" id="UP001168877">
    <property type="component" value="Unassembled WGS sequence"/>
</dbReference>
<dbReference type="AlphaFoldDB" id="A0AA39RHI4"/>
<sequence>MVVLVERLSKIYFKLENHFHHHHEAEAAAAEEALQASLKAFRSDVSIGLNRLLSNSKPGSSEFISFSWIQQCFELLPVINKAFAKMVMEIDYPMRKWEASSVEEYLNYSLSLMELLNSISSSISHLGHARLSLSHALSLVENSPSMAIERLRGGFHTKSPIKEKFKRPKNNKVEDGEEEAEDRFCSKKEKVVDEALMELKSIGFWVCGVLLAGLSDDAKAYMEMRESEGGYSNSALKSLDSVICEVIMEEEKRGVLKDVRELNDSANCLAAALETGKGDSDSSSSSSSEKAEELKRRLEIFEMVLDNLGKEVDHLFSKLLAGRNELINGIRRNIQTS</sequence>
<name>A0AA39RHI4_ACESA</name>
<gene>
    <name evidence="1" type="ORF">LWI29_016024</name>
</gene>
<keyword evidence="2" id="KW-1185">Reference proteome</keyword>
<accession>A0AA39RHI4</accession>
<evidence type="ECO:0000313" key="2">
    <source>
        <dbReference type="Proteomes" id="UP001168877"/>
    </source>
</evidence>
<dbReference type="PANTHER" id="PTHR31509">
    <property type="entry name" value="BPS1-LIKE PROTEIN"/>
    <property type="match status" value="1"/>
</dbReference>